<feature type="compositionally biased region" description="Low complexity" evidence="1">
    <location>
        <begin position="38"/>
        <end position="55"/>
    </location>
</feature>
<sequence>MVEFKDNVEQLIKETDEAFQALGFALGDAKAATRGFQRKQQQQQRQQQQQQQQQQFDNTNSINNIVNLTRQNRLSGTGIGIGSRSIARTNSISKRNQMQNSNSNISKDRSSISSGLSGKSPVPKSIINSKAKKSNTPKQKKYIGSEKVSRKSSPHPHSSARWNLGDVTASMADVFKGRFTRVEADEMLTPDRLQQLEEKAEKAKLDNERKASLENAQIEAARNAEVIKDTDGSSQLEKSHKIDVDKKIDTSIMTDKSNTISPIEPFHLENLLLRINNDKTSNSPQFSGSVSPLSSISTDIFESSRTPRQVARKPLPDISDPDALEIEDSEQAFEDLNFPSPPAILHLDFYEVDQTQD</sequence>
<dbReference type="OrthoDB" id="5244857at2759"/>
<feature type="compositionally biased region" description="Low complexity" evidence="1">
    <location>
        <begin position="101"/>
        <end position="129"/>
    </location>
</feature>
<dbReference type="Proteomes" id="UP000249056">
    <property type="component" value="Unassembled WGS sequence"/>
</dbReference>
<feature type="region of interest" description="Disordered" evidence="1">
    <location>
        <begin position="90"/>
        <end position="162"/>
    </location>
</feature>
<feature type="compositionally biased region" description="Polar residues" evidence="1">
    <location>
        <begin position="90"/>
        <end position="100"/>
    </location>
</feature>
<organism evidence="2 3">
    <name type="scientific">Monilinia fructigena</name>
    <dbReference type="NCBI Taxonomy" id="38457"/>
    <lineage>
        <taxon>Eukaryota</taxon>
        <taxon>Fungi</taxon>
        <taxon>Dikarya</taxon>
        <taxon>Ascomycota</taxon>
        <taxon>Pezizomycotina</taxon>
        <taxon>Leotiomycetes</taxon>
        <taxon>Helotiales</taxon>
        <taxon>Sclerotiniaceae</taxon>
        <taxon>Monilinia</taxon>
    </lineage>
</organism>
<feature type="region of interest" description="Disordered" evidence="1">
    <location>
        <begin position="303"/>
        <end position="322"/>
    </location>
</feature>
<accession>A0A395J6Z8</accession>
<feature type="compositionally biased region" description="Basic residues" evidence="1">
    <location>
        <begin position="130"/>
        <end position="141"/>
    </location>
</feature>
<dbReference type="EMBL" id="QKRW01000002">
    <property type="protein sequence ID" value="RAL68272.1"/>
    <property type="molecule type" value="Genomic_DNA"/>
</dbReference>
<gene>
    <name evidence="2" type="ORF">DID88_008970</name>
</gene>
<proteinExistence type="predicted"/>
<evidence type="ECO:0000313" key="2">
    <source>
        <dbReference type="EMBL" id="RAL68272.1"/>
    </source>
</evidence>
<keyword evidence="3" id="KW-1185">Reference proteome</keyword>
<evidence type="ECO:0000313" key="3">
    <source>
        <dbReference type="Proteomes" id="UP000249056"/>
    </source>
</evidence>
<reference evidence="2 3" key="1">
    <citation type="submission" date="2018-06" db="EMBL/GenBank/DDBJ databases">
        <title>Genome Sequence of the Brown Rot Fungal Pathogen Monilinia fructigena.</title>
        <authorList>
            <person name="Landi L."/>
            <person name="De Miccolis Angelini R.M."/>
            <person name="Pollastro S."/>
            <person name="Abate D."/>
            <person name="Faretra F."/>
            <person name="Romanazzi G."/>
        </authorList>
    </citation>
    <scope>NUCLEOTIDE SEQUENCE [LARGE SCALE GENOMIC DNA]</scope>
    <source>
        <strain evidence="2 3">Mfrg269</strain>
    </source>
</reference>
<evidence type="ECO:0000256" key="1">
    <source>
        <dbReference type="SAM" id="MobiDB-lite"/>
    </source>
</evidence>
<feature type="region of interest" description="Disordered" evidence="1">
    <location>
        <begin position="33"/>
        <end position="60"/>
    </location>
</feature>
<protein>
    <submittedName>
        <fullName evidence="2">Uncharacterized protein</fullName>
    </submittedName>
</protein>
<dbReference type="AlphaFoldDB" id="A0A395J6Z8"/>
<comment type="caution">
    <text evidence="2">The sequence shown here is derived from an EMBL/GenBank/DDBJ whole genome shotgun (WGS) entry which is preliminary data.</text>
</comment>
<name>A0A395J6Z8_9HELO</name>